<evidence type="ECO:0008006" key="3">
    <source>
        <dbReference type="Google" id="ProtNLM"/>
    </source>
</evidence>
<feature type="non-terminal residue" evidence="1">
    <location>
        <position position="294"/>
    </location>
</feature>
<gene>
    <name evidence="1" type="ORF">E3A20_10270</name>
</gene>
<reference evidence="1 2" key="2">
    <citation type="submission" date="2019-08" db="EMBL/GenBank/DDBJ databases">
        <authorList>
            <person name="Henke P."/>
        </authorList>
    </citation>
    <scope>NUCLEOTIDE SEQUENCE [LARGE SCALE GENOMIC DNA]</scope>
    <source>
        <strain evidence="1">Phe10_nw2017</strain>
    </source>
</reference>
<dbReference type="Proteomes" id="UP000321083">
    <property type="component" value="Unassembled WGS sequence"/>
</dbReference>
<organism evidence="1 2">
    <name type="scientific">Planctomyces bekefii</name>
    <dbReference type="NCBI Taxonomy" id="1653850"/>
    <lineage>
        <taxon>Bacteria</taxon>
        <taxon>Pseudomonadati</taxon>
        <taxon>Planctomycetota</taxon>
        <taxon>Planctomycetia</taxon>
        <taxon>Planctomycetales</taxon>
        <taxon>Planctomycetaceae</taxon>
        <taxon>Planctomyces</taxon>
    </lineage>
</organism>
<comment type="caution">
    <text evidence="1">The sequence shown here is derived from an EMBL/GenBank/DDBJ whole genome shotgun (WGS) entry which is preliminary data.</text>
</comment>
<evidence type="ECO:0000313" key="1">
    <source>
        <dbReference type="EMBL" id="TWW09848.1"/>
    </source>
</evidence>
<dbReference type="AlphaFoldDB" id="A0A5C6M5E3"/>
<evidence type="ECO:0000313" key="2">
    <source>
        <dbReference type="Proteomes" id="UP000321083"/>
    </source>
</evidence>
<reference evidence="1 2" key="1">
    <citation type="submission" date="2019-08" db="EMBL/GenBank/DDBJ databases">
        <title>100 year-old enigma solved: identification of Planctomyces bekefii, the type genus and species of the phylum Planctomycetes.</title>
        <authorList>
            <person name="Svetlana D.N."/>
            <person name="Overmann J."/>
        </authorList>
    </citation>
    <scope>NUCLEOTIDE SEQUENCE [LARGE SCALE GENOMIC DNA]</scope>
    <source>
        <strain evidence="1">Phe10_nw2017</strain>
    </source>
</reference>
<protein>
    <recommendedName>
        <fullName evidence="3">Glycosyltransferase subfamily 4-like N-terminal domain-containing protein</fullName>
    </recommendedName>
</protein>
<accession>A0A5C6M5E3</accession>
<sequence>MADIIFFDYWTRGIRHFKNISSELSQKNVSTILLHTASWRGDLDIEKAKQNDYEEIIDGVVCRDILYYDNSIINALKKEKPSAIVLLNVQTEDRIIIRYCRSNNIKTLYLMHGTLINDTKLSSITMDSAFGIKDRLIRFKKYRILIKEYFIAFNQKHIFGFLSFDFFSYFIKLFISPGKVIYNIWKFKDSYPDLALVYTQADFDLFVNKMGYAENKVRVVGNYNLDEVFAKVNNVGTDDLVKRKFNLPNDAKYILYIEGGFFTTTYSIPGWTLENIANEIRNICNSISQFILYL</sequence>
<dbReference type="SUPFAM" id="SSF53756">
    <property type="entry name" value="UDP-Glycosyltransferase/glycogen phosphorylase"/>
    <property type="match status" value="1"/>
</dbReference>
<dbReference type="EMBL" id="SRHE01000165">
    <property type="protein sequence ID" value="TWW09848.1"/>
    <property type="molecule type" value="Genomic_DNA"/>
</dbReference>
<keyword evidence="2" id="KW-1185">Reference proteome</keyword>
<proteinExistence type="predicted"/>
<name>A0A5C6M5E3_9PLAN</name>